<gene>
    <name evidence="2" type="ORF">PFDSM3638_06490</name>
</gene>
<dbReference type="GO" id="GO:0016787">
    <property type="term" value="F:hydrolase activity"/>
    <property type="evidence" value="ECO:0007669"/>
    <property type="project" value="UniProtKB-KW"/>
</dbReference>
<name>A0A5C0XQG2_PYRFU</name>
<dbReference type="Pfam" id="PF00753">
    <property type="entry name" value="Lactamase_B"/>
    <property type="match status" value="1"/>
</dbReference>
<evidence type="ECO:0000313" key="3">
    <source>
        <dbReference type="Proteomes" id="UP000324354"/>
    </source>
</evidence>
<sequence length="228" mass="26175">MVPIIIKPDILMLKGEYLDSNIYFLKSGKELLIVDSGTGVFWNRYLSIAQQEGWFKNISRVVIFNTHEHFDHVGGNHIFMKFFKEKGIEVEFASHKDTARTLEEGDDSIILSYHYGRKYEPHPVDIKLKDGDLLSIGDVNLTVIHTPGHTQGSACLYYEDERIMFSGDTVFLNAYGRTDLPTGDEEELIRSLERLARYEVRLGLPGHGKLIDDWKSNIYRILDHLEGL</sequence>
<accession>A0A5C0XQG2</accession>
<dbReference type="Proteomes" id="UP000324354">
    <property type="component" value="Chromosome"/>
</dbReference>
<dbReference type="EMBL" id="CP023154">
    <property type="protein sequence ID" value="QEK78941.1"/>
    <property type="molecule type" value="Genomic_DNA"/>
</dbReference>
<proteinExistence type="predicted"/>
<dbReference type="InterPro" id="IPR001279">
    <property type="entry name" value="Metallo-B-lactamas"/>
</dbReference>
<dbReference type="InterPro" id="IPR050855">
    <property type="entry name" value="NDM-1-like"/>
</dbReference>
<dbReference type="OrthoDB" id="197151at2157"/>
<protein>
    <submittedName>
        <fullName evidence="2">MBL fold metallo-hydrolase</fullName>
    </submittedName>
</protein>
<dbReference type="RefSeq" id="WP_011012445.1">
    <property type="nucleotide sequence ID" value="NC_003413.1"/>
</dbReference>
<dbReference type="AlphaFoldDB" id="A0A5C0XQG2"/>
<dbReference type="SUPFAM" id="SSF56281">
    <property type="entry name" value="Metallo-hydrolase/oxidoreductase"/>
    <property type="match status" value="1"/>
</dbReference>
<evidence type="ECO:0000259" key="1">
    <source>
        <dbReference type="SMART" id="SM00849"/>
    </source>
</evidence>
<keyword evidence="2" id="KW-0378">Hydrolase</keyword>
<dbReference type="GeneID" id="13301900"/>
<dbReference type="Gene3D" id="3.60.15.10">
    <property type="entry name" value="Ribonuclease Z/Hydroxyacylglutathione hydrolase-like"/>
    <property type="match status" value="1"/>
</dbReference>
<feature type="domain" description="Metallo-beta-lactamase" evidence="1">
    <location>
        <begin position="19"/>
        <end position="207"/>
    </location>
</feature>
<dbReference type="PANTHER" id="PTHR42951:SF4">
    <property type="entry name" value="ACYL-COENZYME A THIOESTERASE MBLAC2"/>
    <property type="match status" value="1"/>
</dbReference>
<organism evidence="2 3">
    <name type="scientific">Pyrococcus furiosus (strain ATCC 43587 / DSM 3638 / JCM 8422 / Vc1)</name>
    <dbReference type="NCBI Taxonomy" id="186497"/>
    <lineage>
        <taxon>Archaea</taxon>
        <taxon>Methanobacteriati</taxon>
        <taxon>Methanobacteriota</taxon>
        <taxon>Thermococci</taxon>
        <taxon>Thermococcales</taxon>
        <taxon>Thermococcaceae</taxon>
        <taxon>Pyrococcus</taxon>
    </lineage>
</organism>
<evidence type="ECO:0000313" key="2">
    <source>
        <dbReference type="EMBL" id="QEK78941.1"/>
    </source>
</evidence>
<dbReference type="GeneID" id="41713105"/>
<dbReference type="InterPro" id="IPR036866">
    <property type="entry name" value="RibonucZ/Hydroxyglut_hydro"/>
</dbReference>
<dbReference type="CDD" id="cd06262">
    <property type="entry name" value="metallo-hydrolase-like_MBL-fold"/>
    <property type="match status" value="1"/>
</dbReference>
<dbReference type="SMART" id="SM00849">
    <property type="entry name" value="Lactamase_B"/>
    <property type="match status" value="1"/>
</dbReference>
<reference evidence="2 3" key="1">
    <citation type="submission" date="2017-08" db="EMBL/GenBank/DDBJ databases">
        <title>Resequencing and Reannotation of the genome of Pyrococcus furiosus type strain DSM3638.</title>
        <authorList>
            <person name="Reichelt R.M."/>
            <person name="Bunk B."/>
        </authorList>
    </citation>
    <scope>NUCLEOTIDE SEQUENCE [LARGE SCALE GENOMIC DNA]</scope>
    <source>
        <strain evidence="2 3">DSM 3638</strain>
    </source>
</reference>
<dbReference type="PANTHER" id="PTHR42951">
    <property type="entry name" value="METALLO-BETA-LACTAMASE DOMAIN-CONTAINING"/>
    <property type="match status" value="1"/>
</dbReference>